<protein>
    <submittedName>
        <fullName evidence="2">D-psicose/D-tagatose/L-ribulose 3-epimerase</fullName>
    </submittedName>
</protein>
<feature type="domain" description="Xylose isomerase-like TIM barrel" evidence="1">
    <location>
        <begin position="23"/>
        <end position="251"/>
    </location>
</feature>
<accession>A0A1H0J0J0</accession>
<dbReference type="PANTHER" id="PTHR12110">
    <property type="entry name" value="HYDROXYPYRUVATE ISOMERASE"/>
    <property type="match status" value="1"/>
</dbReference>
<dbReference type="EMBL" id="FNIC01000008">
    <property type="protein sequence ID" value="SDO37226.1"/>
    <property type="molecule type" value="Genomic_DNA"/>
</dbReference>
<dbReference type="InterPro" id="IPR050312">
    <property type="entry name" value="IolE/XylAMocC-like"/>
</dbReference>
<dbReference type="InterPro" id="IPR036237">
    <property type="entry name" value="Xyl_isomerase-like_sf"/>
</dbReference>
<organism evidence="2 3">
    <name type="scientific">Nocardioides szechwanensis</name>
    <dbReference type="NCBI Taxonomy" id="1005944"/>
    <lineage>
        <taxon>Bacteria</taxon>
        <taxon>Bacillati</taxon>
        <taxon>Actinomycetota</taxon>
        <taxon>Actinomycetes</taxon>
        <taxon>Propionibacteriales</taxon>
        <taxon>Nocardioidaceae</taxon>
        <taxon>Nocardioides</taxon>
    </lineage>
</organism>
<dbReference type="Gene3D" id="3.20.20.150">
    <property type="entry name" value="Divalent-metal-dependent TIM barrel enzymes"/>
    <property type="match status" value="1"/>
</dbReference>
<dbReference type="STRING" id="1005944.SAMN05192576_3874"/>
<reference evidence="2 3" key="1">
    <citation type="submission" date="2016-10" db="EMBL/GenBank/DDBJ databases">
        <authorList>
            <person name="de Groot N.N."/>
        </authorList>
    </citation>
    <scope>NUCLEOTIDE SEQUENCE [LARGE SCALE GENOMIC DNA]</scope>
    <source>
        <strain evidence="2 3">CGMCC 1.11147</strain>
    </source>
</reference>
<proteinExistence type="predicted"/>
<name>A0A1H0J0J0_9ACTN</name>
<dbReference type="PANTHER" id="PTHR12110:SF41">
    <property type="entry name" value="INOSOSE DEHYDRATASE"/>
    <property type="match status" value="1"/>
</dbReference>
<sequence length="284" mass="30063">MKFGIGMYLWTTDVTPEHYPTFTKLSDLGYDGAEIPVGSGLSADNGGIRRALDDAGLGCTTILNLSAEQNPVSPDTAVRQRGLDEIRFGIDAAHELGSAVLSGPFQTAYAVFSGAGPTEEELVWSAEVLRAAAEHAAGAGVVLAVEFLNRHEGYLLNTMEQSAALTARVDHPAFGVLYDTHHAHAEEDDVVAAITTHGPAIRHVQASENNRGGLGAGQVSWAETARALHEIGYDGWVAAEAFAADVPGLSTKAHVWRDTFGSKDKFAANAIGFMRSTFAAEDGR</sequence>
<dbReference type="InterPro" id="IPR013022">
    <property type="entry name" value="Xyl_isomerase-like_TIM-brl"/>
</dbReference>
<dbReference type="SUPFAM" id="SSF51658">
    <property type="entry name" value="Xylose isomerase-like"/>
    <property type="match status" value="1"/>
</dbReference>
<keyword evidence="3" id="KW-1185">Reference proteome</keyword>
<dbReference type="Proteomes" id="UP000199004">
    <property type="component" value="Unassembled WGS sequence"/>
</dbReference>
<gene>
    <name evidence="2" type="ORF">SAMN05192576_3874</name>
</gene>
<evidence type="ECO:0000259" key="1">
    <source>
        <dbReference type="Pfam" id="PF01261"/>
    </source>
</evidence>
<dbReference type="RefSeq" id="WP_170254350.1">
    <property type="nucleotide sequence ID" value="NZ_BKAE01000012.1"/>
</dbReference>
<evidence type="ECO:0000313" key="3">
    <source>
        <dbReference type="Proteomes" id="UP000199004"/>
    </source>
</evidence>
<dbReference type="AlphaFoldDB" id="A0A1H0J0J0"/>
<dbReference type="Pfam" id="PF01261">
    <property type="entry name" value="AP_endonuc_2"/>
    <property type="match status" value="1"/>
</dbReference>
<evidence type="ECO:0000313" key="2">
    <source>
        <dbReference type="EMBL" id="SDO37226.1"/>
    </source>
</evidence>